<sequence length="520" mass="59305">MNFDKIDIFKADILIVDDSPDNLRVLSTHLNHHGYKVRCVRSGAMALVGAQTTPPDLILLDIKMPEMDGYETCQQMKKNPQLCHIPIIFLSALDDPIDKVKAFEVGGEDYITKPFAIEEVLARVKHQLTIGKLQKELMQKNERLQQEIYEHQRTEAALRDAKEVAEAANYSKSEFLARMSHELRTPLNAILGFTELMQDSTSLTNEHQEYIKTIHRSGRHLLKLINNILMITQAENRHISLNEEDFDLYSLLSQVETYWQFKAEYENIQFIVDHSSKLPRYIHADKSKLLHILNNLLENSLKFTPQGYINFRVYADTITANAEQEVTVEEAILIKHKIALYFELEDSGMGISENELSSLFEVFSQIDVGGKSNQGIGLGLPITRQLIQRMGGDIAISSKSEQGTTVSFFIKVDLAEKNDSDELVENPGEFTEDFLDAVSFQLSLETITPDMLQAIMPTQWVKAIHLAAIKGFDRQILQLIQEIPSSHSTLAETLKYWTNNFWFDRIVDLTQPLLNLPHSN</sequence>
<keyword evidence="11" id="KW-1185">Reference proteome</keyword>
<feature type="domain" description="Response regulatory" evidence="9">
    <location>
        <begin position="12"/>
        <end position="128"/>
    </location>
</feature>
<dbReference type="InterPro" id="IPR001789">
    <property type="entry name" value="Sig_transdc_resp-reg_receiver"/>
</dbReference>
<evidence type="ECO:0000256" key="5">
    <source>
        <dbReference type="ARBA" id="ARBA00023012"/>
    </source>
</evidence>
<dbReference type="PROSITE" id="PS50109">
    <property type="entry name" value="HIS_KIN"/>
    <property type="match status" value="1"/>
</dbReference>
<feature type="modified residue" description="4-aspartylphosphate" evidence="6">
    <location>
        <position position="61"/>
    </location>
</feature>
<dbReference type="SUPFAM" id="SSF52172">
    <property type="entry name" value="CheY-like"/>
    <property type="match status" value="1"/>
</dbReference>
<dbReference type="Proteomes" id="UP001576776">
    <property type="component" value="Unassembled WGS sequence"/>
</dbReference>
<evidence type="ECO:0000256" key="6">
    <source>
        <dbReference type="PROSITE-ProRule" id="PRU00169"/>
    </source>
</evidence>
<dbReference type="InterPro" id="IPR004358">
    <property type="entry name" value="Sig_transdc_His_kin-like_C"/>
</dbReference>
<accession>A0ABV4YKT3</accession>
<dbReference type="SUPFAM" id="SSF47384">
    <property type="entry name" value="Homodimeric domain of signal transducing histidine kinase"/>
    <property type="match status" value="1"/>
</dbReference>
<comment type="catalytic activity">
    <reaction evidence="1">
        <text>ATP + protein L-histidine = ADP + protein N-phospho-L-histidine.</text>
        <dbReference type="EC" id="2.7.13.3"/>
    </reaction>
</comment>
<dbReference type="PANTHER" id="PTHR45339">
    <property type="entry name" value="HYBRID SIGNAL TRANSDUCTION HISTIDINE KINASE J"/>
    <property type="match status" value="1"/>
</dbReference>
<dbReference type="EC" id="2.7.13.3" evidence="2"/>
<dbReference type="PRINTS" id="PR00344">
    <property type="entry name" value="BCTRLSENSOR"/>
</dbReference>
<evidence type="ECO:0000256" key="1">
    <source>
        <dbReference type="ARBA" id="ARBA00000085"/>
    </source>
</evidence>
<evidence type="ECO:0000313" key="11">
    <source>
        <dbReference type="Proteomes" id="UP001576776"/>
    </source>
</evidence>
<dbReference type="Gene3D" id="1.10.287.130">
    <property type="match status" value="1"/>
</dbReference>
<dbReference type="Pfam" id="PF00512">
    <property type="entry name" value="HisKA"/>
    <property type="match status" value="1"/>
</dbReference>
<evidence type="ECO:0000259" key="9">
    <source>
        <dbReference type="PROSITE" id="PS50110"/>
    </source>
</evidence>
<keyword evidence="3 6" id="KW-0597">Phosphoprotein</keyword>
<keyword evidence="4 10" id="KW-0418">Kinase</keyword>
<name>A0ABV4YKT3_9CYAN</name>
<evidence type="ECO:0000256" key="3">
    <source>
        <dbReference type="ARBA" id="ARBA00022553"/>
    </source>
</evidence>
<evidence type="ECO:0000256" key="2">
    <source>
        <dbReference type="ARBA" id="ARBA00012438"/>
    </source>
</evidence>
<dbReference type="InterPro" id="IPR003594">
    <property type="entry name" value="HATPase_dom"/>
</dbReference>
<organism evidence="10 11">
    <name type="scientific">Floridaenema fluviatile BLCC-F154</name>
    <dbReference type="NCBI Taxonomy" id="3153640"/>
    <lineage>
        <taxon>Bacteria</taxon>
        <taxon>Bacillati</taxon>
        <taxon>Cyanobacteriota</taxon>
        <taxon>Cyanophyceae</taxon>
        <taxon>Oscillatoriophycideae</taxon>
        <taxon>Aerosakkonematales</taxon>
        <taxon>Aerosakkonemataceae</taxon>
        <taxon>Floridanema</taxon>
        <taxon>Floridanema fluviatile</taxon>
    </lineage>
</organism>
<dbReference type="Pfam" id="PF00072">
    <property type="entry name" value="Response_reg"/>
    <property type="match status" value="1"/>
</dbReference>
<dbReference type="PANTHER" id="PTHR45339:SF1">
    <property type="entry name" value="HYBRID SIGNAL TRANSDUCTION HISTIDINE KINASE J"/>
    <property type="match status" value="1"/>
</dbReference>
<feature type="coiled-coil region" evidence="7">
    <location>
        <begin position="130"/>
        <end position="161"/>
    </location>
</feature>
<reference evidence="10 11" key="1">
    <citation type="submission" date="2024-09" db="EMBL/GenBank/DDBJ databases">
        <title>Floridaenema gen nov. (Aerosakkonemataceae, Aerosakkonematales ord. nov., Cyanobacteria) from benthic tropical and subtropical fresh waters, with the description of four new species.</title>
        <authorList>
            <person name="Moretto J.A."/>
            <person name="Berthold D.E."/>
            <person name="Lefler F.W."/>
            <person name="Huang I.-S."/>
            <person name="Laughinghouse H. IV."/>
        </authorList>
    </citation>
    <scope>NUCLEOTIDE SEQUENCE [LARGE SCALE GENOMIC DNA]</scope>
    <source>
        <strain evidence="10 11">BLCC-F154</strain>
    </source>
</reference>
<evidence type="ECO:0000259" key="8">
    <source>
        <dbReference type="PROSITE" id="PS50109"/>
    </source>
</evidence>
<dbReference type="InterPro" id="IPR005467">
    <property type="entry name" value="His_kinase_dom"/>
</dbReference>
<dbReference type="Gene3D" id="3.30.565.10">
    <property type="entry name" value="Histidine kinase-like ATPase, C-terminal domain"/>
    <property type="match status" value="1"/>
</dbReference>
<feature type="domain" description="Histidine kinase" evidence="8">
    <location>
        <begin position="178"/>
        <end position="414"/>
    </location>
</feature>
<dbReference type="InterPro" id="IPR003661">
    <property type="entry name" value="HisK_dim/P_dom"/>
</dbReference>
<dbReference type="RefSeq" id="WP_413260891.1">
    <property type="nucleotide sequence ID" value="NZ_JBHFNS010000094.1"/>
</dbReference>
<evidence type="ECO:0000256" key="7">
    <source>
        <dbReference type="SAM" id="Coils"/>
    </source>
</evidence>
<dbReference type="InterPro" id="IPR036890">
    <property type="entry name" value="HATPase_C_sf"/>
</dbReference>
<dbReference type="Gene3D" id="3.40.50.2300">
    <property type="match status" value="1"/>
</dbReference>
<dbReference type="CDD" id="cd00082">
    <property type="entry name" value="HisKA"/>
    <property type="match status" value="1"/>
</dbReference>
<evidence type="ECO:0000256" key="4">
    <source>
        <dbReference type="ARBA" id="ARBA00022777"/>
    </source>
</evidence>
<dbReference type="SMART" id="SM00387">
    <property type="entry name" value="HATPase_c"/>
    <property type="match status" value="1"/>
</dbReference>
<keyword evidence="7" id="KW-0175">Coiled coil</keyword>
<protein>
    <recommendedName>
        <fullName evidence="2">histidine kinase</fullName>
        <ecNumber evidence="2">2.7.13.3</ecNumber>
    </recommendedName>
</protein>
<dbReference type="GO" id="GO:0016301">
    <property type="term" value="F:kinase activity"/>
    <property type="evidence" value="ECO:0007669"/>
    <property type="project" value="UniProtKB-KW"/>
</dbReference>
<comment type="caution">
    <text evidence="10">The sequence shown here is derived from an EMBL/GenBank/DDBJ whole genome shotgun (WGS) entry which is preliminary data.</text>
</comment>
<dbReference type="EMBL" id="JBHFNS010000094">
    <property type="protein sequence ID" value="MFB2939426.1"/>
    <property type="molecule type" value="Genomic_DNA"/>
</dbReference>
<keyword evidence="4 10" id="KW-0808">Transferase</keyword>
<dbReference type="Pfam" id="PF02518">
    <property type="entry name" value="HATPase_c"/>
    <property type="match status" value="1"/>
</dbReference>
<dbReference type="InterPro" id="IPR036097">
    <property type="entry name" value="HisK_dim/P_sf"/>
</dbReference>
<dbReference type="InterPro" id="IPR011006">
    <property type="entry name" value="CheY-like_superfamily"/>
</dbReference>
<dbReference type="SMART" id="SM00388">
    <property type="entry name" value="HisKA"/>
    <property type="match status" value="1"/>
</dbReference>
<evidence type="ECO:0000313" key="10">
    <source>
        <dbReference type="EMBL" id="MFB2939426.1"/>
    </source>
</evidence>
<gene>
    <name evidence="10" type="ORF">ACE1B6_29585</name>
</gene>
<keyword evidence="5" id="KW-0902">Two-component regulatory system</keyword>
<dbReference type="PROSITE" id="PS50110">
    <property type="entry name" value="RESPONSE_REGULATORY"/>
    <property type="match status" value="1"/>
</dbReference>
<proteinExistence type="predicted"/>
<dbReference type="SUPFAM" id="SSF55874">
    <property type="entry name" value="ATPase domain of HSP90 chaperone/DNA topoisomerase II/histidine kinase"/>
    <property type="match status" value="1"/>
</dbReference>
<dbReference type="CDD" id="cd19920">
    <property type="entry name" value="REC_PA4781-like"/>
    <property type="match status" value="1"/>
</dbReference>
<dbReference type="SMART" id="SM00448">
    <property type="entry name" value="REC"/>
    <property type="match status" value="1"/>
</dbReference>